<organism evidence="4 5">
    <name type="scientific">Gulosibacter bifidus</name>
    <dbReference type="NCBI Taxonomy" id="272239"/>
    <lineage>
        <taxon>Bacteria</taxon>
        <taxon>Bacillati</taxon>
        <taxon>Actinomycetota</taxon>
        <taxon>Actinomycetes</taxon>
        <taxon>Micrococcales</taxon>
        <taxon>Microbacteriaceae</taxon>
        <taxon>Gulosibacter</taxon>
    </lineage>
</organism>
<feature type="region of interest" description="Disordered" evidence="1">
    <location>
        <begin position="1"/>
        <end position="207"/>
    </location>
</feature>
<name>A0ABW5RKB8_9MICO</name>
<dbReference type="Pfam" id="PF14230">
    <property type="entry name" value="DUF4333"/>
    <property type="match status" value="1"/>
</dbReference>
<sequence length="311" mass="30308">MNQLPPHGASRPGTAPGDSNGAAQSGAGQQHAATPPAAPAAPQTPGAPSAQGASNVPGMPSRPAGPGGPTGGFGAYADRYGVPPVGGAQQGGAASASAGMPRPSAQAQAPSGAPGVRPHQAPSSQHQAPQRSADAPTQQLPPLRSAPGVPAPNPAARVPNPATMAGTNASKPAWSATSGQSPIGAPASSGAPSYGTTGGTAASNPTKKRGRGAIVVLSLLLPLGIIGGLIGGYALATNVNSFDNKAVEDAVAGVLRDEYGFSDLASVDCPNWIKVDQGESFQCEFEYAGGTQTVTVTQGSQSGQLVVGAPE</sequence>
<feature type="domain" description="DUF4333" evidence="3">
    <location>
        <begin position="232"/>
        <end position="301"/>
    </location>
</feature>
<comment type="caution">
    <text evidence="4">The sequence shown here is derived from an EMBL/GenBank/DDBJ whole genome shotgun (WGS) entry which is preliminary data.</text>
</comment>
<keyword evidence="2" id="KW-0472">Membrane</keyword>
<feature type="compositionally biased region" description="Polar residues" evidence="1">
    <location>
        <begin position="121"/>
        <end position="140"/>
    </location>
</feature>
<feature type="compositionally biased region" description="Polar residues" evidence="1">
    <location>
        <begin position="165"/>
        <end position="181"/>
    </location>
</feature>
<evidence type="ECO:0000256" key="2">
    <source>
        <dbReference type="SAM" id="Phobius"/>
    </source>
</evidence>
<reference evidence="5" key="1">
    <citation type="journal article" date="2019" name="Int. J. Syst. Evol. Microbiol.">
        <title>The Global Catalogue of Microorganisms (GCM) 10K type strain sequencing project: providing services to taxonomists for standard genome sequencing and annotation.</title>
        <authorList>
            <consortium name="The Broad Institute Genomics Platform"/>
            <consortium name="The Broad Institute Genome Sequencing Center for Infectious Disease"/>
            <person name="Wu L."/>
            <person name="Ma J."/>
        </authorList>
    </citation>
    <scope>NUCLEOTIDE SEQUENCE [LARGE SCALE GENOMIC DNA]</scope>
    <source>
        <strain evidence="5">TISTR 1511</strain>
    </source>
</reference>
<protein>
    <submittedName>
        <fullName evidence="4">DUF4333 domain-containing protein</fullName>
    </submittedName>
</protein>
<gene>
    <name evidence="4" type="ORF">ACFSUQ_06910</name>
</gene>
<feature type="compositionally biased region" description="Polar residues" evidence="1">
    <location>
        <begin position="190"/>
        <end position="205"/>
    </location>
</feature>
<keyword evidence="5" id="KW-1185">Reference proteome</keyword>
<accession>A0ABW5RKB8</accession>
<keyword evidence="2" id="KW-0812">Transmembrane</keyword>
<feature type="compositionally biased region" description="Gly residues" evidence="1">
    <location>
        <begin position="65"/>
        <end position="74"/>
    </location>
</feature>
<evidence type="ECO:0000259" key="3">
    <source>
        <dbReference type="Pfam" id="PF14230"/>
    </source>
</evidence>
<evidence type="ECO:0000313" key="4">
    <source>
        <dbReference type="EMBL" id="MFD2675021.1"/>
    </source>
</evidence>
<evidence type="ECO:0000313" key="5">
    <source>
        <dbReference type="Proteomes" id="UP001597453"/>
    </source>
</evidence>
<dbReference type="EMBL" id="JBHUNF010000004">
    <property type="protein sequence ID" value="MFD2675021.1"/>
    <property type="molecule type" value="Genomic_DNA"/>
</dbReference>
<evidence type="ECO:0000256" key="1">
    <source>
        <dbReference type="SAM" id="MobiDB-lite"/>
    </source>
</evidence>
<keyword evidence="2" id="KW-1133">Transmembrane helix</keyword>
<feature type="compositionally biased region" description="Low complexity" evidence="1">
    <location>
        <begin position="21"/>
        <end position="53"/>
    </location>
</feature>
<feature type="transmembrane region" description="Helical" evidence="2">
    <location>
        <begin position="213"/>
        <end position="236"/>
    </location>
</feature>
<feature type="compositionally biased region" description="Low complexity" evidence="1">
    <location>
        <begin position="75"/>
        <end position="115"/>
    </location>
</feature>
<dbReference type="RefSeq" id="WP_159421398.1">
    <property type="nucleotide sequence ID" value="NZ_JBHUNF010000004.1"/>
</dbReference>
<proteinExistence type="predicted"/>
<dbReference type="InterPro" id="IPR025637">
    <property type="entry name" value="DUF4333"/>
</dbReference>
<dbReference type="Proteomes" id="UP001597453">
    <property type="component" value="Unassembled WGS sequence"/>
</dbReference>